<protein>
    <submittedName>
        <fullName evidence="2">Damage-inducible protein</fullName>
    </submittedName>
</protein>
<proteinExistence type="predicted"/>
<evidence type="ECO:0000259" key="1">
    <source>
        <dbReference type="SMART" id="SM00852"/>
    </source>
</evidence>
<dbReference type="RefSeq" id="WP_189461272.1">
    <property type="nucleotide sequence ID" value="NZ_BMYO01000007.1"/>
</dbReference>
<dbReference type="SMART" id="SM00852">
    <property type="entry name" value="MoCF_biosynth"/>
    <property type="match status" value="1"/>
</dbReference>
<name>A0ABQ3H539_9NEIS</name>
<sequence>MEFELFIIGDEILSGRRQDRHFAAILALLEERGHHLAGVYYLPDQPDRLEAAFRQQQARGLPLISCGGIGATPDDHTRLALARALDLPLVRHTEAGGLIEQRFGEAAYPHRIHMADFPAGAGLIPNPVNQVAGCRCGHTHLLPGFPEMAWPMCAWLLDQYYPAVAAEIRHSLIAIDAREGELIDLMQELVQHWPAVRFSSLPSYGNERHPAPHIDFSVSGQEPEVDEAYDFLRQALSLRGINLI</sequence>
<dbReference type="PANTHER" id="PTHR13939:SF0">
    <property type="entry name" value="NMN AMIDOHYDROLASE-LIKE PROTEIN YFAY"/>
    <property type="match status" value="1"/>
</dbReference>
<dbReference type="SUPFAM" id="SSF53218">
    <property type="entry name" value="Molybdenum cofactor biosynthesis proteins"/>
    <property type="match status" value="1"/>
</dbReference>
<evidence type="ECO:0000313" key="3">
    <source>
        <dbReference type="Proteomes" id="UP000604737"/>
    </source>
</evidence>
<dbReference type="CDD" id="cd00885">
    <property type="entry name" value="cinA"/>
    <property type="match status" value="1"/>
</dbReference>
<dbReference type="Pfam" id="PF00994">
    <property type="entry name" value="MoCF_biosynth"/>
    <property type="match status" value="1"/>
</dbReference>
<dbReference type="InterPro" id="IPR036425">
    <property type="entry name" value="MoaB/Mog-like_dom_sf"/>
</dbReference>
<comment type="caution">
    <text evidence="2">The sequence shown here is derived from an EMBL/GenBank/DDBJ whole genome shotgun (WGS) entry which is preliminary data.</text>
</comment>
<evidence type="ECO:0000313" key="2">
    <source>
        <dbReference type="EMBL" id="GHD65265.1"/>
    </source>
</evidence>
<dbReference type="EMBL" id="BMYO01000007">
    <property type="protein sequence ID" value="GHD65265.1"/>
    <property type="molecule type" value="Genomic_DNA"/>
</dbReference>
<dbReference type="InterPro" id="IPR001453">
    <property type="entry name" value="MoaB/Mog_dom"/>
</dbReference>
<dbReference type="Gene3D" id="3.40.980.10">
    <property type="entry name" value="MoaB/Mog-like domain"/>
    <property type="match status" value="1"/>
</dbReference>
<feature type="domain" description="MoaB/Mog" evidence="1">
    <location>
        <begin position="4"/>
        <end position="164"/>
    </location>
</feature>
<reference evidence="3" key="1">
    <citation type="journal article" date="2019" name="Int. J. Syst. Evol. Microbiol.">
        <title>The Global Catalogue of Microorganisms (GCM) 10K type strain sequencing project: providing services to taxonomists for standard genome sequencing and annotation.</title>
        <authorList>
            <consortium name="The Broad Institute Genomics Platform"/>
            <consortium name="The Broad Institute Genome Sequencing Center for Infectious Disease"/>
            <person name="Wu L."/>
            <person name="Ma J."/>
        </authorList>
    </citation>
    <scope>NUCLEOTIDE SEQUENCE [LARGE SCALE GENOMIC DNA]</scope>
    <source>
        <strain evidence="3">KCTC 23701</strain>
    </source>
</reference>
<dbReference type="PANTHER" id="PTHR13939">
    <property type="entry name" value="NICOTINAMIDE-NUCLEOTIDE AMIDOHYDROLASE PNCC"/>
    <property type="match status" value="1"/>
</dbReference>
<dbReference type="InterPro" id="IPR050101">
    <property type="entry name" value="CinA"/>
</dbReference>
<dbReference type="Proteomes" id="UP000604737">
    <property type="component" value="Unassembled WGS sequence"/>
</dbReference>
<accession>A0ABQ3H539</accession>
<organism evidence="2 3">
    <name type="scientific">Jeongeupia chitinilytica</name>
    <dbReference type="NCBI Taxonomy" id="1041641"/>
    <lineage>
        <taxon>Bacteria</taxon>
        <taxon>Pseudomonadati</taxon>
        <taxon>Pseudomonadota</taxon>
        <taxon>Betaproteobacteria</taxon>
        <taxon>Neisseriales</taxon>
        <taxon>Chitinibacteraceae</taxon>
        <taxon>Jeongeupia</taxon>
    </lineage>
</organism>
<gene>
    <name evidence="2" type="ORF">GCM10007350_25370</name>
</gene>
<keyword evidence="3" id="KW-1185">Reference proteome</keyword>